<dbReference type="Proteomes" id="UP000245137">
    <property type="component" value="Unassembled WGS sequence"/>
</dbReference>
<evidence type="ECO:0000313" key="1">
    <source>
        <dbReference type="EMBL" id="PWB94073.1"/>
    </source>
</evidence>
<keyword evidence="2" id="KW-1185">Reference proteome</keyword>
<gene>
    <name evidence="1" type="ORF">C5689_09975</name>
</gene>
<sequence length="112" mass="11556">MRDIFEADLRMTVFTAEARGLDVRWIVACLCLCAAIGAPATQAQTTGVIPPNGRCARFGEGFVPVAGSDNCVRLGGHVRAGGLGGPVGSQDGMRPIGHSYVRAPGAAGLYAR</sequence>
<evidence type="ECO:0008006" key="3">
    <source>
        <dbReference type="Google" id="ProtNLM"/>
    </source>
</evidence>
<protein>
    <recommendedName>
        <fullName evidence="3">Porin</fullName>
    </recommendedName>
</protein>
<name>A0A2U1SR53_METSR</name>
<dbReference type="EMBL" id="PUIV01000012">
    <property type="protein sequence ID" value="PWB94073.1"/>
    <property type="molecule type" value="Genomic_DNA"/>
</dbReference>
<reference evidence="1 2" key="1">
    <citation type="journal article" date="2018" name="Appl. Microbiol. Biotechnol.">
        <title>Co-cultivation of the strictly anaerobic methanogen Methanosarcina barkeri with aerobic methanotrophs in an oxygen-limited membrane bioreactor.</title>
        <authorList>
            <person name="In 't Zandt M.H."/>
            <person name="van den Bosch T.J.M."/>
            <person name="Rijkers R."/>
            <person name="van Kessel M.A.H.J."/>
            <person name="Jetten M.S.M."/>
            <person name="Welte C.U."/>
        </authorList>
    </citation>
    <scope>NUCLEOTIDE SEQUENCE [LARGE SCALE GENOMIC DNA]</scope>
    <source>
        <strain evidence="1 2">DSM 17706</strain>
    </source>
</reference>
<dbReference type="AlphaFoldDB" id="A0A2U1SR53"/>
<comment type="caution">
    <text evidence="1">The sequence shown here is derived from an EMBL/GenBank/DDBJ whole genome shotgun (WGS) entry which is preliminary data.</text>
</comment>
<accession>A0A2U1SR53</accession>
<organism evidence="1 2">
    <name type="scientific">Methylosinus sporium</name>
    <dbReference type="NCBI Taxonomy" id="428"/>
    <lineage>
        <taxon>Bacteria</taxon>
        <taxon>Pseudomonadati</taxon>
        <taxon>Pseudomonadota</taxon>
        <taxon>Alphaproteobacteria</taxon>
        <taxon>Hyphomicrobiales</taxon>
        <taxon>Methylocystaceae</taxon>
        <taxon>Methylosinus</taxon>
    </lineage>
</organism>
<proteinExistence type="predicted"/>
<evidence type="ECO:0000313" key="2">
    <source>
        <dbReference type="Proteomes" id="UP000245137"/>
    </source>
</evidence>